<dbReference type="EMBL" id="JAACFV010000009">
    <property type="protein sequence ID" value="KAF7512900.1"/>
    <property type="molecule type" value="Genomic_DNA"/>
</dbReference>
<dbReference type="AlphaFoldDB" id="A0A8H7AXF9"/>
<gene>
    <name evidence="1" type="ORF">GJ744_012003</name>
</gene>
<proteinExistence type="predicted"/>
<organism evidence="1 2">
    <name type="scientific">Endocarpon pusillum</name>
    <dbReference type="NCBI Taxonomy" id="364733"/>
    <lineage>
        <taxon>Eukaryota</taxon>
        <taxon>Fungi</taxon>
        <taxon>Dikarya</taxon>
        <taxon>Ascomycota</taxon>
        <taxon>Pezizomycotina</taxon>
        <taxon>Eurotiomycetes</taxon>
        <taxon>Chaetothyriomycetidae</taxon>
        <taxon>Verrucariales</taxon>
        <taxon>Verrucariaceae</taxon>
        <taxon>Endocarpon</taxon>
    </lineage>
</organism>
<sequence>MLLANQYSMDLVRAHPESLHYSDIEELDGVQSVYMVVTSGIDRPRNHQLREPFPMEKGVRKADRPYRSLIALNPHNGGSHWYPKTSCRATGLSIPQPNDGDSGGLQSRIKTALAWGSFDELRCRLHPIELAWAKPIYGLHPKRPEGSSH</sequence>
<keyword evidence="2" id="KW-1185">Reference proteome</keyword>
<comment type="caution">
    <text evidence="1">The sequence shown here is derived from an EMBL/GenBank/DDBJ whole genome shotgun (WGS) entry which is preliminary data.</text>
</comment>
<evidence type="ECO:0000313" key="1">
    <source>
        <dbReference type="EMBL" id="KAF7512900.1"/>
    </source>
</evidence>
<reference evidence="1" key="1">
    <citation type="submission" date="2020-02" db="EMBL/GenBank/DDBJ databases">
        <authorList>
            <person name="Palmer J.M."/>
        </authorList>
    </citation>
    <scope>NUCLEOTIDE SEQUENCE</scope>
    <source>
        <strain evidence="1">EPUS1.4</strain>
        <tissue evidence="1">Thallus</tissue>
    </source>
</reference>
<protein>
    <submittedName>
        <fullName evidence="1">Uncharacterized protein</fullName>
    </submittedName>
</protein>
<evidence type="ECO:0000313" key="2">
    <source>
        <dbReference type="Proteomes" id="UP000606974"/>
    </source>
</evidence>
<dbReference type="Proteomes" id="UP000606974">
    <property type="component" value="Unassembled WGS sequence"/>
</dbReference>
<accession>A0A8H7AXF9</accession>
<name>A0A8H7AXF9_9EURO</name>